<evidence type="ECO:0000313" key="2">
    <source>
        <dbReference type="EMBL" id="KZS02196.1"/>
    </source>
</evidence>
<dbReference type="AlphaFoldDB" id="A0A164JBY8"/>
<feature type="region of interest" description="Disordered" evidence="1">
    <location>
        <begin position="1"/>
        <end position="31"/>
    </location>
</feature>
<accession>A0A164JBY8</accession>
<reference evidence="2 3" key="1">
    <citation type="submission" date="2016-03" db="EMBL/GenBank/DDBJ databases">
        <title>EvidentialGene: Evidence-directed Construction of Genes on Genomes.</title>
        <authorList>
            <person name="Gilbert D.G."/>
            <person name="Choi J.-H."/>
            <person name="Mockaitis K."/>
            <person name="Colbourne J."/>
            <person name="Pfrender M."/>
        </authorList>
    </citation>
    <scope>NUCLEOTIDE SEQUENCE [LARGE SCALE GENOMIC DNA]</scope>
    <source>
        <strain evidence="2 3">Xinb3</strain>
        <tissue evidence="2">Complete organism</tissue>
    </source>
</reference>
<protein>
    <submittedName>
        <fullName evidence="2">Uncharacterized protein</fullName>
    </submittedName>
</protein>
<proteinExistence type="predicted"/>
<sequence>NRKRKTAADVSDEDKSLSSTDDPEQSTDFVYSSSDANAQYLSTNKIKKRYMKKNVTVKKKCVRIAKRPESEYSRNCDSLSMEPKGLSVMTADEKHEEHPSFIDTIFDNCCPSSTLPKSLAVAADKEYEKHSSFSDATLDIC</sequence>
<name>A0A164JBY8_9CRUS</name>
<organism evidence="2 3">
    <name type="scientific">Daphnia magna</name>
    <dbReference type="NCBI Taxonomy" id="35525"/>
    <lineage>
        <taxon>Eukaryota</taxon>
        <taxon>Metazoa</taxon>
        <taxon>Ecdysozoa</taxon>
        <taxon>Arthropoda</taxon>
        <taxon>Crustacea</taxon>
        <taxon>Branchiopoda</taxon>
        <taxon>Diplostraca</taxon>
        <taxon>Cladocera</taxon>
        <taxon>Anomopoda</taxon>
        <taxon>Daphniidae</taxon>
        <taxon>Daphnia</taxon>
    </lineage>
</organism>
<dbReference type="EMBL" id="LRGB01005035">
    <property type="protein sequence ID" value="KZS02196.1"/>
    <property type="molecule type" value="Genomic_DNA"/>
</dbReference>
<feature type="non-terminal residue" evidence="2">
    <location>
        <position position="1"/>
    </location>
</feature>
<dbReference type="OrthoDB" id="10617919at2759"/>
<keyword evidence="3" id="KW-1185">Reference proteome</keyword>
<evidence type="ECO:0000313" key="3">
    <source>
        <dbReference type="Proteomes" id="UP000076858"/>
    </source>
</evidence>
<gene>
    <name evidence="2" type="ORF">APZ42_000856</name>
</gene>
<comment type="caution">
    <text evidence="2">The sequence shown here is derived from an EMBL/GenBank/DDBJ whole genome shotgun (WGS) entry which is preliminary data.</text>
</comment>
<feature type="non-terminal residue" evidence="2">
    <location>
        <position position="141"/>
    </location>
</feature>
<evidence type="ECO:0000256" key="1">
    <source>
        <dbReference type="SAM" id="MobiDB-lite"/>
    </source>
</evidence>
<dbReference type="Proteomes" id="UP000076858">
    <property type="component" value="Unassembled WGS sequence"/>
</dbReference>